<dbReference type="AlphaFoldDB" id="W3X3L5"/>
<dbReference type="KEGG" id="pfy:PFICI_08247"/>
<reference evidence="2" key="1">
    <citation type="journal article" date="2015" name="BMC Genomics">
        <title>Genomic and transcriptomic analysis of the endophytic fungus Pestalotiopsis fici reveals its lifestyle and high potential for synthesis of natural products.</title>
        <authorList>
            <person name="Wang X."/>
            <person name="Zhang X."/>
            <person name="Liu L."/>
            <person name="Xiang M."/>
            <person name="Wang W."/>
            <person name="Sun X."/>
            <person name="Che Y."/>
            <person name="Guo L."/>
            <person name="Liu G."/>
            <person name="Guo L."/>
            <person name="Wang C."/>
            <person name="Yin W.B."/>
            <person name="Stadler M."/>
            <person name="Zhang X."/>
            <person name="Liu X."/>
        </authorList>
    </citation>
    <scope>NUCLEOTIDE SEQUENCE [LARGE SCALE GENOMIC DNA]</scope>
    <source>
        <strain evidence="2">W106-1 / CGMCC3.15140</strain>
    </source>
</reference>
<dbReference type="EMBL" id="KI912113">
    <property type="protein sequence ID" value="ETS80718.1"/>
    <property type="molecule type" value="Genomic_DNA"/>
</dbReference>
<keyword evidence="2" id="KW-1185">Reference proteome</keyword>
<name>W3X3L5_PESFW</name>
<evidence type="ECO:0000313" key="2">
    <source>
        <dbReference type="Proteomes" id="UP000030651"/>
    </source>
</evidence>
<evidence type="ECO:0000313" key="1">
    <source>
        <dbReference type="EMBL" id="ETS80718.1"/>
    </source>
</evidence>
<dbReference type="RefSeq" id="XP_007835019.1">
    <property type="nucleotide sequence ID" value="XM_007836828.1"/>
</dbReference>
<sequence length="172" mass="18060">MSCQPLKPISIEAALAVGQQLATQLHIPQKLILKNIQEMSRPLTPAENGFINSVVGYLRSIADTVQSPQYINPALSQNNRTTTVQNIRGAADIYAAIDNTANCGKALCVALGGNGFIGSVTGVIFKDLSPQSEVYKKLNTDVGAASNKMKALSLSLSTTNGYIPPVSDGGIA</sequence>
<protein>
    <submittedName>
        <fullName evidence="1">Uncharacterized protein</fullName>
    </submittedName>
</protein>
<gene>
    <name evidence="1" type="ORF">PFICI_08247</name>
</gene>
<accession>W3X3L5</accession>
<dbReference type="InParanoid" id="W3X3L5"/>
<proteinExistence type="predicted"/>
<dbReference type="GeneID" id="19273260"/>
<organism evidence="1 2">
    <name type="scientific">Pestalotiopsis fici (strain W106-1 / CGMCC3.15140)</name>
    <dbReference type="NCBI Taxonomy" id="1229662"/>
    <lineage>
        <taxon>Eukaryota</taxon>
        <taxon>Fungi</taxon>
        <taxon>Dikarya</taxon>
        <taxon>Ascomycota</taxon>
        <taxon>Pezizomycotina</taxon>
        <taxon>Sordariomycetes</taxon>
        <taxon>Xylariomycetidae</taxon>
        <taxon>Amphisphaeriales</taxon>
        <taxon>Sporocadaceae</taxon>
        <taxon>Pestalotiopsis</taxon>
    </lineage>
</organism>
<dbReference type="Proteomes" id="UP000030651">
    <property type="component" value="Unassembled WGS sequence"/>
</dbReference>
<dbReference type="HOGENOM" id="CLU_1555795_0_0_1"/>